<dbReference type="InterPro" id="IPR013445">
    <property type="entry name" value="CDP_4_6_deHydtase"/>
</dbReference>
<dbReference type="GO" id="GO:0047733">
    <property type="term" value="F:CDP-glucose 4,6-dehydratase activity"/>
    <property type="evidence" value="ECO:0007669"/>
    <property type="project" value="UniProtKB-EC"/>
</dbReference>
<name>A0ABV6CPR6_9RHOB</name>
<evidence type="ECO:0000313" key="5">
    <source>
        <dbReference type="Proteomes" id="UP001589795"/>
    </source>
</evidence>
<dbReference type="CDD" id="cd05252">
    <property type="entry name" value="CDP_GD_SDR_e"/>
    <property type="match status" value="1"/>
</dbReference>
<dbReference type="Proteomes" id="UP001589795">
    <property type="component" value="Unassembled WGS sequence"/>
</dbReference>
<comment type="pathway">
    <text evidence="1">Bacterial outer membrane biogenesis; LPS O-antigen biosynthesis.</text>
</comment>
<keyword evidence="5" id="KW-1185">Reference proteome</keyword>
<sequence>MSKTIAANSDSDSFHVNSEFWSGKRVFLTGHTGFKGSWMLHWLEMLGAVTRGYALPPDTKPSMFEQTRASEICDHVLGDIRDAGALREALVSFQPDIVIHAAAQPLVRRSYQEPVETFSSNVMGTINLLEACRACESVASIVIVTTDKCYANAEWPFAYRENDPMGGKDPYSASKACAELLTHAWRESFFSSNSPLSRQVPVSSARAGNVFGGGDYSKDRLLPDAVRAFTRGEQLIIRSPDAVRPWQHCLEPIAGYLRLARACYEGGTTYAQGYNFGPAAEQLLAVGDLATAFAERWGEGAGWQHRPGEAHLKEAGLLLLDSGLAQRTLGWRQLSDVFAGLDATVAWYKAAADNASAAELLTLTRTQIADLAGAPMPAGSFSTH</sequence>
<evidence type="ECO:0000259" key="3">
    <source>
        <dbReference type="Pfam" id="PF01370"/>
    </source>
</evidence>
<dbReference type="RefSeq" id="WP_265508804.1">
    <property type="nucleotide sequence ID" value="NZ_JAOTBE010000116.1"/>
</dbReference>
<dbReference type="InterPro" id="IPR036291">
    <property type="entry name" value="NAD(P)-bd_dom_sf"/>
</dbReference>
<dbReference type="SUPFAM" id="SSF51735">
    <property type="entry name" value="NAD(P)-binding Rossmann-fold domains"/>
    <property type="match status" value="1"/>
</dbReference>
<dbReference type="PANTHER" id="PTHR43000">
    <property type="entry name" value="DTDP-D-GLUCOSE 4,6-DEHYDRATASE-RELATED"/>
    <property type="match status" value="1"/>
</dbReference>
<keyword evidence="4" id="KW-0456">Lyase</keyword>
<reference evidence="4 5" key="1">
    <citation type="submission" date="2024-09" db="EMBL/GenBank/DDBJ databases">
        <authorList>
            <person name="Sun Q."/>
            <person name="Mori K."/>
        </authorList>
    </citation>
    <scope>NUCLEOTIDE SEQUENCE [LARGE SCALE GENOMIC DNA]</scope>
    <source>
        <strain evidence="4 5">CCM 7904</strain>
    </source>
</reference>
<feature type="domain" description="NAD-dependent epimerase/dehydratase" evidence="3">
    <location>
        <begin position="26"/>
        <end position="266"/>
    </location>
</feature>
<comment type="similarity">
    <text evidence="2">Belongs to the NAD(P)-dependent epimerase/dehydratase family.</text>
</comment>
<protein>
    <submittedName>
        <fullName evidence="4">CDP-glucose 4,6-dehydratase</fullName>
        <ecNumber evidence="4">4.2.1.45</ecNumber>
    </submittedName>
</protein>
<dbReference type="EC" id="4.2.1.45" evidence="4"/>
<dbReference type="InterPro" id="IPR001509">
    <property type="entry name" value="Epimerase_deHydtase"/>
</dbReference>
<evidence type="ECO:0000256" key="2">
    <source>
        <dbReference type="ARBA" id="ARBA00007637"/>
    </source>
</evidence>
<dbReference type="Pfam" id="PF01370">
    <property type="entry name" value="Epimerase"/>
    <property type="match status" value="1"/>
</dbReference>
<dbReference type="EMBL" id="JBHLWQ010000188">
    <property type="protein sequence ID" value="MFC0202447.1"/>
    <property type="molecule type" value="Genomic_DNA"/>
</dbReference>
<dbReference type="Gene3D" id="3.40.50.720">
    <property type="entry name" value="NAD(P)-binding Rossmann-like Domain"/>
    <property type="match status" value="1"/>
</dbReference>
<comment type="caution">
    <text evidence="4">The sequence shown here is derived from an EMBL/GenBank/DDBJ whole genome shotgun (WGS) entry which is preliminary data.</text>
</comment>
<accession>A0ABV6CPR6</accession>
<organism evidence="4 5">
    <name type="scientific">Paracoccus rhizosphaerae</name>
    <dbReference type="NCBI Taxonomy" id="1133347"/>
    <lineage>
        <taxon>Bacteria</taxon>
        <taxon>Pseudomonadati</taxon>
        <taxon>Pseudomonadota</taxon>
        <taxon>Alphaproteobacteria</taxon>
        <taxon>Rhodobacterales</taxon>
        <taxon>Paracoccaceae</taxon>
        <taxon>Paracoccus</taxon>
    </lineage>
</organism>
<proteinExistence type="inferred from homology"/>
<dbReference type="Gene3D" id="3.90.25.10">
    <property type="entry name" value="UDP-galactose 4-epimerase, domain 1"/>
    <property type="match status" value="1"/>
</dbReference>
<dbReference type="NCBIfam" id="TIGR02622">
    <property type="entry name" value="CDP_4_6_dhtase"/>
    <property type="match status" value="1"/>
</dbReference>
<evidence type="ECO:0000256" key="1">
    <source>
        <dbReference type="ARBA" id="ARBA00005125"/>
    </source>
</evidence>
<gene>
    <name evidence="4" type="primary">rfbG</name>
    <name evidence="4" type="ORF">ACFFIZ_19580</name>
</gene>
<evidence type="ECO:0000313" key="4">
    <source>
        <dbReference type="EMBL" id="MFC0202447.1"/>
    </source>
</evidence>